<keyword evidence="1" id="KW-1133">Transmembrane helix</keyword>
<evidence type="ECO:0000313" key="2">
    <source>
        <dbReference type="EMBL" id="KAK4107853.1"/>
    </source>
</evidence>
<organism evidence="2 3">
    <name type="scientific">Canariomyces notabilis</name>
    <dbReference type="NCBI Taxonomy" id="2074819"/>
    <lineage>
        <taxon>Eukaryota</taxon>
        <taxon>Fungi</taxon>
        <taxon>Dikarya</taxon>
        <taxon>Ascomycota</taxon>
        <taxon>Pezizomycotina</taxon>
        <taxon>Sordariomycetes</taxon>
        <taxon>Sordariomycetidae</taxon>
        <taxon>Sordariales</taxon>
        <taxon>Chaetomiaceae</taxon>
        <taxon>Canariomyces</taxon>
    </lineage>
</organism>
<dbReference type="AlphaFoldDB" id="A0AAN6QCW9"/>
<dbReference type="RefSeq" id="XP_064665423.1">
    <property type="nucleotide sequence ID" value="XM_064809717.1"/>
</dbReference>
<reference evidence="2" key="2">
    <citation type="submission" date="2023-05" db="EMBL/GenBank/DDBJ databases">
        <authorList>
            <consortium name="Lawrence Berkeley National Laboratory"/>
            <person name="Steindorff A."/>
            <person name="Hensen N."/>
            <person name="Bonometti L."/>
            <person name="Westerberg I."/>
            <person name="Brannstrom I.O."/>
            <person name="Guillou S."/>
            <person name="Cros-Aarteil S."/>
            <person name="Calhoun S."/>
            <person name="Haridas S."/>
            <person name="Kuo A."/>
            <person name="Mondo S."/>
            <person name="Pangilinan J."/>
            <person name="Riley R."/>
            <person name="Labutti K."/>
            <person name="Andreopoulos B."/>
            <person name="Lipzen A."/>
            <person name="Chen C."/>
            <person name="Yanf M."/>
            <person name="Daum C."/>
            <person name="Ng V."/>
            <person name="Clum A."/>
            <person name="Ohm R."/>
            <person name="Martin F."/>
            <person name="Silar P."/>
            <person name="Natvig D."/>
            <person name="Lalanne C."/>
            <person name="Gautier V."/>
            <person name="Ament-Velasquez S.L."/>
            <person name="Kruys A."/>
            <person name="Hutchinson M.I."/>
            <person name="Powell A.J."/>
            <person name="Barry K."/>
            <person name="Miller A.N."/>
            <person name="Grigoriev I.V."/>
            <person name="Debuchy R."/>
            <person name="Gladieux P."/>
            <person name="Thoren M.H."/>
            <person name="Johannesson H."/>
        </authorList>
    </citation>
    <scope>NUCLEOTIDE SEQUENCE</scope>
    <source>
        <strain evidence="2">CBS 508.74</strain>
    </source>
</reference>
<feature type="transmembrane region" description="Helical" evidence="1">
    <location>
        <begin position="109"/>
        <end position="127"/>
    </location>
</feature>
<comment type="caution">
    <text evidence="2">The sequence shown here is derived from an EMBL/GenBank/DDBJ whole genome shotgun (WGS) entry which is preliminary data.</text>
</comment>
<feature type="transmembrane region" description="Helical" evidence="1">
    <location>
        <begin position="42"/>
        <end position="63"/>
    </location>
</feature>
<keyword evidence="3" id="KW-1185">Reference proteome</keyword>
<keyword evidence="1" id="KW-0812">Transmembrane</keyword>
<accession>A0AAN6QCW9</accession>
<dbReference type="EMBL" id="MU853368">
    <property type="protein sequence ID" value="KAK4107853.1"/>
    <property type="molecule type" value="Genomic_DNA"/>
</dbReference>
<dbReference type="Proteomes" id="UP001302812">
    <property type="component" value="Unassembled WGS sequence"/>
</dbReference>
<evidence type="ECO:0000256" key="1">
    <source>
        <dbReference type="SAM" id="Phobius"/>
    </source>
</evidence>
<evidence type="ECO:0000313" key="3">
    <source>
        <dbReference type="Proteomes" id="UP001302812"/>
    </source>
</evidence>
<reference evidence="2" key="1">
    <citation type="journal article" date="2023" name="Mol. Phylogenet. Evol.">
        <title>Genome-scale phylogeny and comparative genomics of the fungal order Sordariales.</title>
        <authorList>
            <person name="Hensen N."/>
            <person name="Bonometti L."/>
            <person name="Westerberg I."/>
            <person name="Brannstrom I.O."/>
            <person name="Guillou S."/>
            <person name="Cros-Aarteil S."/>
            <person name="Calhoun S."/>
            <person name="Haridas S."/>
            <person name="Kuo A."/>
            <person name="Mondo S."/>
            <person name="Pangilinan J."/>
            <person name="Riley R."/>
            <person name="LaButti K."/>
            <person name="Andreopoulos B."/>
            <person name="Lipzen A."/>
            <person name="Chen C."/>
            <person name="Yan M."/>
            <person name="Daum C."/>
            <person name="Ng V."/>
            <person name="Clum A."/>
            <person name="Steindorff A."/>
            <person name="Ohm R.A."/>
            <person name="Martin F."/>
            <person name="Silar P."/>
            <person name="Natvig D.O."/>
            <person name="Lalanne C."/>
            <person name="Gautier V."/>
            <person name="Ament-Velasquez S.L."/>
            <person name="Kruys A."/>
            <person name="Hutchinson M.I."/>
            <person name="Powell A.J."/>
            <person name="Barry K."/>
            <person name="Miller A.N."/>
            <person name="Grigoriev I.V."/>
            <person name="Debuchy R."/>
            <person name="Gladieux P."/>
            <person name="Hiltunen Thoren M."/>
            <person name="Johannesson H."/>
        </authorList>
    </citation>
    <scope>NUCLEOTIDE SEQUENCE</scope>
    <source>
        <strain evidence="2">CBS 508.74</strain>
    </source>
</reference>
<proteinExistence type="predicted"/>
<protein>
    <submittedName>
        <fullName evidence="2">Uncharacterized protein</fullName>
    </submittedName>
</protein>
<dbReference type="GeneID" id="89933841"/>
<name>A0AAN6QCW9_9PEZI</name>
<gene>
    <name evidence="2" type="ORF">N656DRAFT_460779</name>
</gene>
<sequence>MGKGGSGRGGRGVLVWVDNACQSAGEEGRKRNEGETEGGGQATALSVVLFAGLARGTGGWLILPSFPGRKLLRGRKGVKRSQMSGQKRDKERKVAEFGTASAEKSVFPFLYFIFFPFSVVVFLHQGFRESGVSPPSLSTRLDMCK</sequence>
<keyword evidence="1" id="KW-0472">Membrane</keyword>